<dbReference type="GO" id="GO:0020037">
    <property type="term" value="F:heme binding"/>
    <property type="evidence" value="ECO:0007669"/>
    <property type="project" value="InterPro"/>
</dbReference>
<dbReference type="CDD" id="cd11040">
    <property type="entry name" value="CYP7_CYP8-like"/>
    <property type="match status" value="1"/>
</dbReference>
<dbReference type="OrthoDB" id="3366823at2759"/>
<gene>
    <name evidence="8" type="ORF">B9Z65_6262</name>
</gene>
<dbReference type="Pfam" id="PF00067">
    <property type="entry name" value="p450"/>
    <property type="match status" value="1"/>
</dbReference>
<comment type="caution">
    <text evidence="8">The sequence shown here is derived from an EMBL/GenBank/DDBJ whole genome shotgun (WGS) entry which is preliminary data.</text>
</comment>
<comment type="cofactor">
    <cofactor evidence="1 7">
        <name>heme</name>
        <dbReference type="ChEBI" id="CHEBI:30413"/>
    </cofactor>
</comment>
<evidence type="ECO:0000256" key="6">
    <source>
        <dbReference type="ARBA" id="ARBA00023004"/>
    </source>
</evidence>
<evidence type="ECO:0000256" key="2">
    <source>
        <dbReference type="ARBA" id="ARBA00004389"/>
    </source>
</evidence>
<dbReference type="GO" id="GO:0004497">
    <property type="term" value="F:monooxygenase activity"/>
    <property type="evidence" value="ECO:0007669"/>
    <property type="project" value="InterPro"/>
</dbReference>
<evidence type="ECO:0000313" key="8">
    <source>
        <dbReference type="EMBL" id="PSK56638.1"/>
    </source>
</evidence>
<dbReference type="InterPro" id="IPR001128">
    <property type="entry name" value="Cyt_P450"/>
</dbReference>
<keyword evidence="7" id="KW-0349">Heme</keyword>
<keyword evidence="4" id="KW-0443">Lipid metabolism</keyword>
<dbReference type="InterPro" id="IPR036396">
    <property type="entry name" value="Cyt_P450_sf"/>
</dbReference>
<evidence type="ECO:0000256" key="4">
    <source>
        <dbReference type="ARBA" id="ARBA00022516"/>
    </source>
</evidence>
<dbReference type="GO" id="GO:0005789">
    <property type="term" value="C:endoplasmic reticulum membrane"/>
    <property type="evidence" value="ECO:0007669"/>
    <property type="project" value="UniProtKB-SubCell"/>
</dbReference>
<comment type="subcellular location">
    <subcellularLocation>
        <location evidence="2">Endoplasmic reticulum membrane</location>
        <topology evidence="2">Single-pass membrane protein</topology>
    </subcellularLocation>
</comment>
<evidence type="ECO:0000256" key="5">
    <source>
        <dbReference type="ARBA" id="ARBA00022723"/>
    </source>
</evidence>
<dbReference type="GO" id="GO:0016705">
    <property type="term" value="F:oxidoreductase activity, acting on paired donors, with incorporation or reduction of molecular oxygen"/>
    <property type="evidence" value="ECO:0007669"/>
    <property type="project" value="InterPro"/>
</dbReference>
<keyword evidence="9" id="KW-1185">Reference proteome</keyword>
<dbReference type="InterPro" id="IPR002403">
    <property type="entry name" value="Cyt_P450_E_grp-IV"/>
</dbReference>
<evidence type="ECO:0000256" key="7">
    <source>
        <dbReference type="PIRSR" id="PIRSR602403-1"/>
    </source>
</evidence>
<name>A0A2P8A852_9PEZI</name>
<evidence type="ECO:0000256" key="1">
    <source>
        <dbReference type="ARBA" id="ARBA00001971"/>
    </source>
</evidence>
<dbReference type="EMBL" id="NHZQ01000060">
    <property type="protein sequence ID" value="PSK56638.1"/>
    <property type="molecule type" value="Genomic_DNA"/>
</dbReference>
<organism evidence="8 9">
    <name type="scientific">Elsinoe australis</name>
    <dbReference type="NCBI Taxonomy" id="40998"/>
    <lineage>
        <taxon>Eukaryota</taxon>
        <taxon>Fungi</taxon>
        <taxon>Dikarya</taxon>
        <taxon>Ascomycota</taxon>
        <taxon>Pezizomycotina</taxon>
        <taxon>Dothideomycetes</taxon>
        <taxon>Dothideomycetidae</taxon>
        <taxon>Myriangiales</taxon>
        <taxon>Elsinoaceae</taxon>
        <taxon>Elsinoe</taxon>
    </lineage>
</organism>
<keyword evidence="6 7" id="KW-0408">Iron</keyword>
<proteinExistence type="inferred from homology"/>
<dbReference type="GO" id="GO:0005506">
    <property type="term" value="F:iron ion binding"/>
    <property type="evidence" value="ECO:0007669"/>
    <property type="project" value="InterPro"/>
</dbReference>
<sequence length="572" mass="64476">MDAARELFLQPNQHLTVSSVLHDRLTLIGIGVAVLLITTRVLSGTLGKSKKTPDGDTVPQAPYWIPIVGNAASFLFFSKSFFQWAREKYRGGAFAINMGGTTHNIIFKPALGHMLMNQKNEVADGNSVSKYLMGAIFSWPKREKDVYDRVMPDILDCYKQLLSNPGLSKLVDQTITDLKQNINNFVTFCESPVDQMYWERVSNVKPVTLPSGEQAEEVSLMLLIKDFVAQTANPALLGSDFVQNNPSFYTDLWIMDKAFLYLATGLPRWVPIPTLTRGVIAREKMMRALRTYETALDKWAAGENPGAEWSSLDDVSEIIKARTAVYQKHNLSIESRASSEFALAWAMNANANPLIFWIISRVYADPTLLEQIREEVAPYIQVRLPKQEFAVQELPILENVDHEGLANHCPLLKAAYVESLRLDTGVWSFKIMREDVTLTSREKDAQKYLIKKGTFCHVAHELHHRNREYYDEPDVWRVGRHLKYVPGKEGEPAVAKADIGTVRSYGGGHSMCKGRAFALKEILIFTATIFTFYDMDPAEGGWKVPRAAKGIGTNPIKGDMRVRIKRRRMPSA</sequence>
<dbReference type="PRINTS" id="PR00465">
    <property type="entry name" value="EP450IV"/>
</dbReference>
<comment type="similarity">
    <text evidence="3">Belongs to the cytochrome P450 family.</text>
</comment>
<keyword evidence="5 7" id="KW-0479">Metal-binding</keyword>
<accession>A0A2P8A852</accession>
<dbReference type="Gene3D" id="1.10.630.10">
    <property type="entry name" value="Cytochrome P450"/>
    <property type="match status" value="1"/>
</dbReference>
<evidence type="ECO:0000256" key="3">
    <source>
        <dbReference type="ARBA" id="ARBA00010617"/>
    </source>
</evidence>
<dbReference type="AlphaFoldDB" id="A0A2P8A852"/>
<dbReference type="Proteomes" id="UP000243723">
    <property type="component" value="Unassembled WGS sequence"/>
</dbReference>
<evidence type="ECO:0000313" key="9">
    <source>
        <dbReference type="Proteomes" id="UP000243723"/>
    </source>
</evidence>
<feature type="binding site" description="axial binding residue" evidence="7">
    <location>
        <position position="512"/>
    </location>
    <ligand>
        <name>heme</name>
        <dbReference type="ChEBI" id="CHEBI:30413"/>
    </ligand>
    <ligandPart>
        <name>Fe</name>
        <dbReference type="ChEBI" id="CHEBI:18248"/>
    </ligandPart>
</feature>
<evidence type="ECO:0008006" key="10">
    <source>
        <dbReference type="Google" id="ProtNLM"/>
    </source>
</evidence>
<reference evidence="8 9" key="1">
    <citation type="submission" date="2017-05" db="EMBL/GenBank/DDBJ databases">
        <title>Draft genome sequence of Elsinoe australis.</title>
        <authorList>
            <person name="Cheng Q."/>
        </authorList>
    </citation>
    <scope>NUCLEOTIDE SEQUENCE [LARGE SCALE GENOMIC DNA]</scope>
    <source>
        <strain evidence="8 9">NL1</strain>
    </source>
</reference>
<keyword evidence="4" id="KW-0444">Lipid biosynthesis</keyword>
<dbReference type="PANTHER" id="PTHR24306">
    <property type="match status" value="1"/>
</dbReference>
<protein>
    <recommendedName>
        <fullName evidence="10">Cytochrome P450</fullName>
    </recommendedName>
</protein>
<dbReference type="SUPFAM" id="SSF48264">
    <property type="entry name" value="Cytochrome P450"/>
    <property type="match status" value="1"/>
</dbReference>
<dbReference type="PANTHER" id="PTHR24306:SF7">
    <property type="entry name" value="AHBB"/>
    <property type="match status" value="1"/>
</dbReference>
<dbReference type="STRING" id="40998.A0A2P8A852"/>